<dbReference type="AlphaFoldDB" id="A0A2S6GM98"/>
<dbReference type="Gene3D" id="3.40.50.720">
    <property type="entry name" value="NAD(P)-binding Rossmann-like Domain"/>
    <property type="match status" value="1"/>
</dbReference>
<evidence type="ECO:0000259" key="2">
    <source>
        <dbReference type="Pfam" id="PF03807"/>
    </source>
</evidence>
<dbReference type="InterPro" id="IPR036291">
    <property type="entry name" value="NAD(P)-bd_dom_sf"/>
</dbReference>
<dbReference type="InterPro" id="IPR028939">
    <property type="entry name" value="P5C_Rdtase_cat_N"/>
</dbReference>
<name>A0A2S6GM98_9PSEU</name>
<organism evidence="3 4">
    <name type="scientific">Actinokineospora auranticolor</name>
    <dbReference type="NCBI Taxonomy" id="155976"/>
    <lineage>
        <taxon>Bacteria</taxon>
        <taxon>Bacillati</taxon>
        <taxon>Actinomycetota</taxon>
        <taxon>Actinomycetes</taxon>
        <taxon>Pseudonocardiales</taxon>
        <taxon>Pseudonocardiaceae</taxon>
        <taxon>Actinokineospora</taxon>
    </lineage>
</organism>
<reference evidence="3 4" key="1">
    <citation type="submission" date="2018-02" db="EMBL/GenBank/DDBJ databases">
        <title>Genomic Encyclopedia of Archaeal and Bacterial Type Strains, Phase II (KMG-II): from individual species to whole genera.</title>
        <authorList>
            <person name="Goeker M."/>
        </authorList>
    </citation>
    <scope>NUCLEOTIDE SEQUENCE [LARGE SCALE GENOMIC DNA]</scope>
    <source>
        <strain evidence="3 4">YU 961-1</strain>
    </source>
</reference>
<dbReference type="Proteomes" id="UP000239203">
    <property type="component" value="Unassembled WGS sequence"/>
</dbReference>
<keyword evidence="1" id="KW-0560">Oxidoreductase</keyword>
<comment type="caution">
    <text evidence="3">The sequence shown here is derived from an EMBL/GenBank/DDBJ whole genome shotgun (WGS) entry which is preliminary data.</text>
</comment>
<sequence>MRIGVIGAGNVGSALAAVWARAGHEIVVGSRTHDRAKEVAERVGGTAVPVREVGAAGDAVLLAVPWASVDEALAAAGAAEGVFAGKPLIDPTNAVNHGKGEVLVESAAAHVAGIATGAHVVKAFNLLPAAAWGTTAPVVPVCGDDPAAVSTVLGLVGDVGATGVHLGGLDRARQVEQVAGFVIGLIFQGIDPTRALPRE</sequence>
<dbReference type="Pfam" id="PF03807">
    <property type="entry name" value="F420_oxidored"/>
    <property type="match status" value="1"/>
</dbReference>
<dbReference type="InterPro" id="IPR051267">
    <property type="entry name" value="STEAP_metalloreductase"/>
</dbReference>
<evidence type="ECO:0000256" key="1">
    <source>
        <dbReference type="ARBA" id="ARBA00023002"/>
    </source>
</evidence>
<dbReference type="GO" id="GO:0016491">
    <property type="term" value="F:oxidoreductase activity"/>
    <property type="evidence" value="ECO:0007669"/>
    <property type="project" value="UniProtKB-KW"/>
</dbReference>
<dbReference type="PANTHER" id="PTHR14239">
    <property type="entry name" value="DUDULIN-RELATED"/>
    <property type="match status" value="1"/>
</dbReference>
<gene>
    <name evidence="3" type="ORF">CLV40_11062</name>
</gene>
<protein>
    <recommendedName>
        <fullName evidence="2">Pyrroline-5-carboxylate reductase catalytic N-terminal domain-containing protein</fullName>
    </recommendedName>
</protein>
<accession>A0A2S6GM98</accession>
<feature type="domain" description="Pyrroline-5-carboxylate reductase catalytic N-terminal" evidence="2">
    <location>
        <begin position="2"/>
        <end position="93"/>
    </location>
</feature>
<evidence type="ECO:0000313" key="3">
    <source>
        <dbReference type="EMBL" id="PPK66358.1"/>
    </source>
</evidence>
<dbReference type="SUPFAM" id="SSF51735">
    <property type="entry name" value="NAD(P)-binding Rossmann-fold domains"/>
    <property type="match status" value="1"/>
</dbReference>
<proteinExistence type="predicted"/>
<dbReference type="RefSeq" id="WP_104480349.1">
    <property type="nucleotide sequence ID" value="NZ_CP154825.1"/>
</dbReference>
<evidence type="ECO:0000313" key="4">
    <source>
        <dbReference type="Proteomes" id="UP000239203"/>
    </source>
</evidence>
<keyword evidence="4" id="KW-1185">Reference proteome</keyword>
<dbReference type="OrthoDB" id="5738121at2"/>
<dbReference type="EMBL" id="PTIX01000010">
    <property type="protein sequence ID" value="PPK66358.1"/>
    <property type="molecule type" value="Genomic_DNA"/>
</dbReference>